<evidence type="ECO:0000313" key="1">
    <source>
        <dbReference type="EMBL" id="GJE99505.1"/>
    </source>
</evidence>
<evidence type="ECO:0000313" key="2">
    <source>
        <dbReference type="Proteomes" id="UP000703269"/>
    </source>
</evidence>
<dbReference type="AlphaFoldDB" id="A0A9P3LLL2"/>
<reference evidence="1 2" key="1">
    <citation type="submission" date="2021-08" db="EMBL/GenBank/DDBJ databases">
        <title>Draft Genome Sequence of Phanerochaete sordida strain YK-624.</title>
        <authorList>
            <person name="Mori T."/>
            <person name="Dohra H."/>
            <person name="Suzuki T."/>
            <person name="Kawagishi H."/>
            <person name="Hirai H."/>
        </authorList>
    </citation>
    <scope>NUCLEOTIDE SEQUENCE [LARGE SCALE GENOMIC DNA]</scope>
    <source>
        <strain evidence="1 2">YK-624</strain>
    </source>
</reference>
<comment type="caution">
    <text evidence="1">The sequence shown here is derived from an EMBL/GenBank/DDBJ whole genome shotgun (WGS) entry which is preliminary data.</text>
</comment>
<sequence>MAAVYGTLRGSPFAVALTSSYTRWLGRACVACINALYGKLLARTAEDLRLHSARLYDGDRGRGFASVACAAKHSVGSILQQSATGLRARINAPKRVQGRVCVGDRLAALQGVPPPQRGFAGGLHLHPEVR</sequence>
<accession>A0A9P3LLL2</accession>
<dbReference type="Proteomes" id="UP000703269">
    <property type="component" value="Unassembled WGS sequence"/>
</dbReference>
<name>A0A9P3LLL2_9APHY</name>
<dbReference type="EMBL" id="BPQB01000111">
    <property type="protein sequence ID" value="GJE99505.1"/>
    <property type="molecule type" value="Genomic_DNA"/>
</dbReference>
<gene>
    <name evidence="1" type="ORF">PsYK624_157690</name>
</gene>
<protein>
    <submittedName>
        <fullName evidence="1">Uncharacterized protein</fullName>
    </submittedName>
</protein>
<proteinExistence type="predicted"/>
<organism evidence="1 2">
    <name type="scientific">Phanerochaete sordida</name>
    <dbReference type="NCBI Taxonomy" id="48140"/>
    <lineage>
        <taxon>Eukaryota</taxon>
        <taxon>Fungi</taxon>
        <taxon>Dikarya</taxon>
        <taxon>Basidiomycota</taxon>
        <taxon>Agaricomycotina</taxon>
        <taxon>Agaricomycetes</taxon>
        <taxon>Polyporales</taxon>
        <taxon>Phanerochaetaceae</taxon>
        <taxon>Phanerochaete</taxon>
    </lineage>
</organism>
<keyword evidence="2" id="KW-1185">Reference proteome</keyword>